<dbReference type="InterPro" id="IPR002068">
    <property type="entry name" value="A-crystallin/Hsp20_dom"/>
</dbReference>
<dbReference type="HOGENOM" id="CLU_1360874_0_0_1"/>
<feature type="domain" description="SHSP" evidence="5">
    <location>
        <begin position="85"/>
        <end position="201"/>
    </location>
</feature>
<dbReference type="InterPro" id="IPR031107">
    <property type="entry name" value="Small_HSP"/>
</dbReference>
<accession>A0A0C3SFD1</accession>
<dbReference type="AlphaFoldDB" id="A0A0C3SFD1"/>
<evidence type="ECO:0000313" key="7">
    <source>
        <dbReference type="Proteomes" id="UP000053257"/>
    </source>
</evidence>
<sequence length="201" mass="21847">MWRLATYNNSDNKIEQASVAGDEGAATTRYAAPIPSVRRVGESSRFQYSSFSPLCSPTAELPAPAPAETSTTQAASTTPITPSRPLRLLISTDLWIDSTSNEIVATLELPGVKKEAVRIQLSTCPHVGVPVLVVRCQTYSSVPDGVHAVKERRTGRCLRTINVPIGTKKEDVSAHMEDGLLTIRVPSLTPKYQEPYDIDIN</sequence>
<dbReference type="CDD" id="cd06464">
    <property type="entry name" value="ACD_sHsps-like"/>
    <property type="match status" value="1"/>
</dbReference>
<organism evidence="6 7">
    <name type="scientific">Phlebiopsis gigantea (strain 11061_1 CR5-6)</name>
    <name type="common">White-rot fungus</name>
    <name type="synonym">Peniophora gigantea</name>
    <dbReference type="NCBI Taxonomy" id="745531"/>
    <lineage>
        <taxon>Eukaryota</taxon>
        <taxon>Fungi</taxon>
        <taxon>Dikarya</taxon>
        <taxon>Basidiomycota</taxon>
        <taxon>Agaricomycotina</taxon>
        <taxon>Agaricomycetes</taxon>
        <taxon>Polyporales</taxon>
        <taxon>Phanerochaetaceae</taxon>
        <taxon>Phlebiopsis</taxon>
    </lineage>
</organism>
<evidence type="ECO:0000256" key="1">
    <source>
        <dbReference type="ARBA" id="ARBA00023016"/>
    </source>
</evidence>
<dbReference type="Proteomes" id="UP000053257">
    <property type="component" value="Unassembled WGS sequence"/>
</dbReference>
<reference evidence="6 7" key="1">
    <citation type="journal article" date="2014" name="PLoS Genet.">
        <title>Analysis of the Phlebiopsis gigantea genome, transcriptome and secretome provides insight into its pioneer colonization strategies of wood.</title>
        <authorList>
            <person name="Hori C."/>
            <person name="Ishida T."/>
            <person name="Igarashi K."/>
            <person name="Samejima M."/>
            <person name="Suzuki H."/>
            <person name="Master E."/>
            <person name="Ferreira P."/>
            <person name="Ruiz-Duenas F.J."/>
            <person name="Held B."/>
            <person name="Canessa P."/>
            <person name="Larrondo L.F."/>
            <person name="Schmoll M."/>
            <person name="Druzhinina I.S."/>
            <person name="Kubicek C.P."/>
            <person name="Gaskell J.A."/>
            <person name="Kersten P."/>
            <person name="St John F."/>
            <person name="Glasner J."/>
            <person name="Sabat G."/>
            <person name="Splinter BonDurant S."/>
            <person name="Syed K."/>
            <person name="Yadav J."/>
            <person name="Mgbeahuruike A.C."/>
            <person name="Kovalchuk A."/>
            <person name="Asiegbu F.O."/>
            <person name="Lackner G."/>
            <person name="Hoffmeister D."/>
            <person name="Rencoret J."/>
            <person name="Gutierrez A."/>
            <person name="Sun H."/>
            <person name="Lindquist E."/>
            <person name="Barry K."/>
            <person name="Riley R."/>
            <person name="Grigoriev I.V."/>
            <person name="Henrissat B."/>
            <person name="Kues U."/>
            <person name="Berka R.M."/>
            <person name="Martinez A.T."/>
            <person name="Covert S.F."/>
            <person name="Blanchette R.A."/>
            <person name="Cullen D."/>
        </authorList>
    </citation>
    <scope>NUCLEOTIDE SEQUENCE [LARGE SCALE GENOMIC DNA]</scope>
    <source>
        <strain evidence="6 7">11061_1 CR5-6</strain>
    </source>
</reference>
<comment type="similarity">
    <text evidence="2 3">Belongs to the small heat shock protein (HSP20) family.</text>
</comment>
<evidence type="ECO:0000256" key="3">
    <source>
        <dbReference type="RuleBase" id="RU003616"/>
    </source>
</evidence>
<dbReference type="PROSITE" id="PS01031">
    <property type="entry name" value="SHSP"/>
    <property type="match status" value="1"/>
</dbReference>
<evidence type="ECO:0000259" key="5">
    <source>
        <dbReference type="PROSITE" id="PS01031"/>
    </source>
</evidence>
<name>A0A0C3SFD1_PHLG1</name>
<gene>
    <name evidence="6" type="ORF">PHLGIDRAFT_98977</name>
</gene>
<dbReference type="PANTHER" id="PTHR11527">
    <property type="entry name" value="HEAT-SHOCK PROTEIN 20 FAMILY MEMBER"/>
    <property type="match status" value="1"/>
</dbReference>
<keyword evidence="1" id="KW-0346">Stress response</keyword>
<dbReference type="Pfam" id="PF00011">
    <property type="entry name" value="HSP20"/>
    <property type="match status" value="1"/>
</dbReference>
<keyword evidence="7" id="KW-1185">Reference proteome</keyword>
<evidence type="ECO:0000256" key="2">
    <source>
        <dbReference type="PROSITE-ProRule" id="PRU00285"/>
    </source>
</evidence>
<protein>
    <recommendedName>
        <fullName evidence="5">SHSP domain-containing protein</fullName>
    </recommendedName>
</protein>
<dbReference type="SUPFAM" id="SSF49764">
    <property type="entry name" value="HSP20-like chaperones"/>
    <property type="match status" value="1"/>
</dbReference>
<dbReference type="Gene3D" id="2.60.40.790">
    <property type="match status" value="1"/>
</dbReference>
<dbReference type="EMBL" id="KN840443">
    <property type="protein sequence ID" value="KIP11875.1"/>
    <property type="molecule type" value="Genomic_DNA"/>
</dbReference>
<evidence type="ECO:0000256" key="4">
    <source>
        <dbReference type="SAM" id="MobiDB-lite"/>
    </source>
</evidence>
<dbReference type="STRING" id="745531.A0A0C3SFD1"/>
<feature type="region of interest" description="Disordered" evidence="4">
    <location>
        <begin position="59"/>
        <end position="81"/>
    </location>
</feature>
<dbReference type="OrthoDB" id="1431247at2759"/>
<proteinExistence type="inferred from homology"/>
<dbReference type="InterPro" id="IPR008978">
    <property type="entry name" value="HSP20-like_chaperone"/>
</dbReference>
<evidence type="ECO:0000313" key="6">
    <source>
        <dbReference type="EMBL" id="KIP11875.1"/>
    </source>
</evidence>